<evidence type="ECO:0000313" key="4">
    <source>
        <dbReference type="Proteomes" id="UP000019486"/>
    </source>
</evidence>
<name>W9H8E0_9PROT</name>
<evidence type="ECO:0000259" key="2">
    <source>
        <dbReference type="PROSITE" id="PS50846"/>
    </source>
</evidence>
<accession>W9H8E0</accession>
<dbReference type="STRING" id="1385369.N825_20585"/>
<organism evidence="3 4">
    <name type="scientific">Skermanella stibiiresistens SB22</name>
    <dbReference type="NCBI Taxonomy" id="1385369"/>
    <lineage>
        <taxon>Bacteria</taxon>
        <taxon>Pseudomonadati</taxon>
        <taxon>Pseudomonadota</taxon>
        <taxon>Alphaproteobacteria</taxon>
        <taxon>Rhodospirillales</taxon>
        <taxon>Azospirillaceae</taxon>
        <taxon>Skermanella</taxon>
    </lineage>
</organism>
<gene>
    <name evidence="3" type="ORF">N825_20585</name>
</gene>
<comment type="caution">
    <text evidence="3">The sequence shown here is derived from an EMBL/GenBank/DDBJ whole genome shotgun (WGS) entry which is preliminary data.</text>
</comment>
<keyword evidence="1" id="KW-0479">Metal-binding</keyword>
<dbReference type="AlphaFoldDB" id="W9H8E0"/>
<dbReference type="Proteomes" id="UP000019486">
    <property type="component" value="Unassembled WGS sequence"/>
</dbReference>
<dbReference type="InterPro" id="IPR017969">
    <property type="entry name" value="Heavy-metal-associated_CS"/>
</dbReference>
<dbReference type="Gene3D" id="3.30.70.100">
    <property type="match status" value="1"/>
</dbReference>
<dbReference type="InterPro" id="IPR006121">
    <property type="entry name" value="HMA_dom"/>
</dbReference>
<protein>
    <submittedName>
        <fullName evidence="3">Heavy metal transporter</fullName>
    </submittedName>
</protein>
<dbReference type="RefSeq" id="WP_037447586.1">
    <property type="nucleotide sequence ID" value="NZ_AVFL01000002.1"/>
</dbReference>
<dbReference type="InterPro" id="IPR036163">
    <property type="entry name" value="HMA_dom_sf"/>
</dbReference>
<reference evidence="3 4" key="1">
    <citation type="submission" date="2013-08" db="EMBL/GenBank/DDBJ databases">
        <title>The genome sequence of Skermanella stibiiresistens.</title>
        <authorList>
            <person name="Zhu W."/>
            <person name="Wang G."/>
        </authorList>
    </citation>
    <scope>NUCLEOTIDE SEQUENCE [LARGE SCALE GENOMIC DNA]</scope>
    <source>
        <strain evidence="3 4">SB22</strain>
    </source>
</reference>
<keyword evidence="4" id="KW-1185">Reference proteome</keyword>
<dbReference type="PROSITE" id="PS50846">
    <property type="entry name" value="HMA_2"/>
    <property type="match status" value="1"/>
</dbReference>
<dbReference type="EMBL" id="AVFL01000002">
    <property type="protein sequence ID" value="EWY42289.1"/>
    <property type="molecule type" value="Genomic_DNA"/>
</dbReference>
<dbReference type="SUPFAM" id="SSF55008">
    <property type="entry name" value="HMA, heavy metal-associated domain"/>
    <property type="match status" value="1"/>
</dbReference>
<dbReference type="OrthoDB" id="9801832at2"/>
<dbReference type="Pfam" id="PF00403">
    <property type="entry name" value="HMA"/>
    <property type="match status" value="1"/>
</dbReference>
<evidence type="ECO:0000313" key="3">
    <source>
        <dbReference type="EMBL" id="EWY42289.1"/>
    </source>
</evidence>
<sequence>MSAKYKVSGMTCGGCARSVTNAIVAKDPAAKVEVDLAAGIVAVDGALSAETVKDAVEDAGFDFGGVAAAA</sequence>
<feature type="domain" description="HMA" evidence="2">
    <location>
        <begin position="1"/>
        <end position="64"/>
    </location>
</feature>
<dbReference type="PROSITE" id="PS01047">
    <property type="entry name" value="HMA_1"/>
    <property type="match status" value="1"/>
</dbReference>
<dbReference type="GO" id="GO:0046872">
    <property type="term" value="F:metal ion binding"/>
    <property type="evidence" value="ECO:0007669"/>
    <property type="project" value="UniProtKB-KW"/>
</dbReference>
<proteinExistence type="predicted"/>
<evidence type="ECO:0000256" key="1">
    <source>
        <dbReference type="ARBA" id="ARBA00022723"/>
    </source>
</evidence>
<dbReference type="CDD" id="cd00371">
    <property type="entry name" value="HMA"/>
    <property type="match status" value="1"/>
</dbReference>
<dbReference type="PATRIC" id="fig|1385369.3.peg.1036"/>